<accession>A0A9J6H419</accession>
<keyword evidence="2" id="KW-1185">Reference proteome</keyword>
<gene>
    <name evidence="1" type="ORF">HPB48_021252</name>
</gene>
<comment type="caution">
    <text evidence="1">The sequence shown here is derived from an EMBL/GenBank/DDBJ whole genome shotgun (WGS) entry which is preliminary data.</text>
</comment>
<dbReference type="VEuPathDB" id="VectorBase:HLOH_058492"/>
<evidence type="ECO:0000313" key="1">
    <source>
        <dbReference type="EMBL" id="KAH9382538.1"/>
    </source>
</evidence>
<name>A0A9J6H419_HAELO</name>
<proteinExistence type="predicted"/>
<protein>
    <submittedName>
        <fullName evidence="1">Uncharacterized protein</fullName>
    </submittedName>
</protein>
<sequence length="87" mass="9593">MATNYDSVDPIGAVSRWSSSKKEKVKVAQPSVFGTYNNGMGGMDLSIRPPTTTGWAFALRSGGYVHPDAKHFRGGFTKCRMKTDWTF</sequence>
<dbReference type="OrthoDB" id="8049496at2759"/>
<reference evidence="1 2" key="1">
    <citation type="journal article" date="2020" name="Cell">
        <title>Large-Scale Comparative Analyses of Tick Genomes Elucidate Their Genetic Diversity and Vector Capacities.</title>
        <authorList>
            <consortium name="Tick Genome and Microbiome Consortium (TIGMIC)"/>
            <person name="Jia N."/>
            <person name="Wang J."/>
            <person name="Shi W."/>
            <person name="Du L."/>
            <person name="Sun Y."/>
            <person name="Zhan W."/>
            <person name="Jiang J.F."/>
            <person name="Wang Q."/>
            <person name="Zhang B."/>
            <person name="Ji P."/>
            <person name="Bell-Sakyi L."/>
            <person name="Cui X.M."/>
            <person name="Yuan T.T."/>
            <person name="Jiang B.G."/>
            <person name="Yang W.F."/>
            <person name="Lam T.T."/>
            <person name="Chang Q.C."/>
            <person name="Ding S.J."/>
            <person name="Wang X.J."/>
            <person name="Zhu J.G."/>
            <person name="Ruan X.D."/>
            <person name="Zhao L."/>
            <person name="Wei J.T."/>
            <person name="Ye R.Z."/>
            <person name="Que T.C."/>
            <person name="Du C.H."/>
            <person name="Zhou Y.H."/>
            <person name="Cheng J.X."/>
            <person name="Dai P.F."/>
            <person name="Guo W.B."/>
            <person name="Han X.H."/>
            <person name="Huang E.J."/>
            <person name="Li L.F."/>
            <person name="Wei W."/>
            <person name="Gao Y.C."/>
            <person name="Liu J.Z."/>
            <person name="Shao H.Z."/>
            <person name="Wang X."/>
            <person name="Wang C.C."/>
            <person name="Yang T.C."/>
            <person name="Huo Q.B."/>
            <person name="Li W."/>
            <person name="Chen H.Y."/>
            <person name="Chen S.E."/>
            <person name="Zhou L.G."/>
            <person name="Ni X.B."/>
            <person name="Tian J.H."/>
            <person name="Sheng Y."/>
            <person name="Liu T."/>
            <person name="Pan Y.S."/>
            <person name="Xia L.Y."/>
            <person name="Li J."/>
            <person name="Zhao F."/>
            <person name="Cao W.C."/>
        </authorList>
    </citation>
    <scope>NUCLEOTIDE SEQUENCE [LARGE SCALE GENOMIC DNA]</scope>
    <source>
        <strain evidence="1">HaeL-2018</strain>
    </source>
</reference>
<dbReference type="AlphaFoldDB" id="A0A9J6H419"/>
<organism evidence="1 2">
    <name type="scientific">Haemaphysalis longicornis</name>
    <name type="common">Bush tick</name>
    <dbReference type="NCBI Taxonomy" id="44386"/>
    <lineage>
        <taxon>Eukaryota</taxon>
        <taxon>Metazoa</taxon>
        <taxon>Ecdysozoa</taxon>
        <taxon>Arthropoda</taxon>
        <taxon>Chelicerata</taxon>
        <taxon>Arachnida</taxon>
        <taxon>Acari</taxon>
        <taxon>Parasitiformes</taxon>
        <taxon>Ixodida</taxon>
        <taxon>Ixodoidea</taxon>
        <taxon>Ixodidae</taxon>
        <taxon>Haemaphysalinae</taxon>
        <taxon>Haemaphysalis</taxon>
    </lineage>
</organism>
<dbReference type="EMBL" id="JABSTR010000011">
    <property type="protein sequence ID" value="KAH9382538.1"/>
    <property type="molecule type" value="Genomic_DNA"/>
</dbReference>
<dbReference type="Proteomes" id="UP000821853">
    <property type="component" value="Chromosome 9"/>
</dbReference>
<evidence type="ECO:0000313" key="2">
    <source>
        <dbReference type="Proteomes" id="UP000821853"/>
    </source>
</evidence>